<sequence>MIKLKQNSALLDVIVHTKKIFHRSLSDFRVICTRLPPPDLTFPIAKRYSHSACVHGAYNLVWSDELHQGIGIRAVEFELVKCTDSDYGFKIIFTFIGIWESFHVHKL</sequence>
<dbReference type="AlphaFoldDB" id="A0A7R9JC82"/>
<evidence type="ECO:0000313" key="1">
    <source>
        <dbReference type="EMBL" id="CAD7576632.1"/>
    </source>
</evidence>
<reference evidence="1" key="1">
    <citation type="submission" date="2020-11" db="EMBL/GenBank/DDBJ databases">
        <authorList>
            <person name="Tran Van P."/>
        </authorList>
    </citation>
    <scope>NUCLEOTIDE SEQUENCE</scope>
</reference>
<organism evidence="1">
    <name type="scientific">Timema californicum</name>
    <name type="common">California timema</name>
    <name type="synonym">Walking stick</name>
    <dbReference type="NCBI Taxonomy" id="61474"/>
    <lineage>
        <taxon>Eukaryota</taxon>
        <taxon>Metazoa</taxon>
        <taxon>Ecdysozoa</taxon>
        <taxon>Arthropoda</taxon>
        <taxon>Hexapoda</taxon>
        <taxon>Insecta</taxon>
        <taxon>Pterygota</taxon>
        <taxon>Neoptera</taxon>
        <taxon>Polyneoptera</taxon>
        <taxon>Phasmatodea</taxon>
        <taxon>Timematodea</taxon>
        <taxon>Timematoidea</taxon>
        <taxon>Timematidae</taxon>
        <taxon>Timema</taxon>
    </lineage>
</organism>
<accession>A0A7R9JC82</accession>
<name>A0A7R9JC82_TIMCA</name>
<dbReference type="EMBL" id="OE184482">
    <property type="protein sequence ID" value="CAD7576632.1"/>
    <property type="molecule type" value="Genomic_DNA"/>
</dbReference>
<gene>
    <name evidence="1" type="ORF">TCMB3V08_LOCUS9197</name>
</gene>
<protein>
    <submittedName>
        <fullName evidence="1">(California timema) hypothetical protein</fullName>
    </submittedName>
</protein>
<proteinExistence type="predicted"/>